<feature type="chain" id="PRO_5045433990" evidence="7">
    <location>
        <begin position="23"/>
        <end position="105"/>
    </location>
</feature>
<evidence type="ECO:0000256" key="5">
    <source>
        <dbReference type="ARBA" id="ARBA00023004"/>
    </source>
</evidence>
<dbReference type="SUPFAM" id="SSF46626">
    <property type="entry name" value="Cytochrome c"/>
    <property type="match status" value="1"/>
</dbReference>
<comment type="caution">
    <text evidence="9">The sequence shown here is derived from an EMBL/GenBank/DDBJ whole genome shotgun (WGS) entry which is preliminary data.</text>
</comment>
<keyword evidence="7" id="KW-0732">Signal</keyword>
<evidence type="ECO:0000313" key="10">
    <source>
        <dbReference type="Proteomes" id="UP000601597"/>
    </source>
</evidence>
<evidence type="ECO:0000313" key="9">
    <source>
        <dbReference type="EMBL" id="GGY71756.1"/>
    </source>
</evidence>
<dbReference type="Proteomes" id="UP000601597">
    <property type="component" value="Unassembled WGS sequence"/>
</dbReference>
<dbReference type="Pfam" id="PF00034">
    <property type="entry name" value="Cytochrom_C"/>
    <property type="match status" value="1"/>
</dbReference>
<gene>
    <name evidence="9" type="ORF">GCM10007071_18410</name>
</gene>
<sequence>MRKTVLCAVAAILTIGTAHAQAADASAGKAMFENSCAQCHGKQGQGMASFPSLKGNEAEYIESRLETYRAGEKVGANSGLMIPNAKDLSDDDIANLAAYISSSFK</sequence>
<evidence type="ECO:0000256" key="7">
    <source>
        <dbReference type="SAM" id="SignalP"/>
    </source>
</evidence>
<evidence type="ECO:0000256" key="3">
    <source>
        <dbReference type="ARBA" id="ARBA00022723"/>
    </source>
</evidence>
<keyword evidence="1" id="KW-0813">Transport</keyword>
<reference evidence="10" key="1">
    <citation type="journal article" date="2019" name="Int. J. Syst. Evol. Microbiol.">
        <title>The Global Catalogue of Microorganisms (GCM) 10K type strain sequencing project: providing services to taxonomists for standard genome sequencing and annotation.</title>
        <authorList>
            <consortium name="The Broad Institute Genomics Platform"/>
            <consortium name="The Broad Institute Genome Sequencing Center for Infectious Disease"/>
            <person name="Wu L."/>
            <person name="Ma J."/>
        </authorList>
    </citation>
    <scope>NUCLEOTIDE SEQUENCE [LARGE SCALE GENOMIC DNA]</scope>
    <source>
        <strain evidence="10">KCTC 22280</strain>
    </source>
</reference>
<evidence type="ECO:0000259" key="8">
    <source>
        <dbReference type="PROSITE" id="PS51007"/>
    </source>
</evidence>
<proteinExistence type="predicted"/>
<dbReference type="PANTHER" id="PTHR33751">
    <property type="entry name" value="CBB3-TYPE CYTOCHROME C OXIDASE SUBUNIT FIXP"/>
    <property type="match status" value="1"/>
</dbReference>
<dbReference type="InterPro" id="IPR036909">
    <property type="entry name" value="Cyt_c-like_dom_sf"/>
</dbReference>
<dbReference type="PANTHER" id="PTHR33751:SF9">
    <property type="entry name" value="CYTOCHROME C4"/>
    <property type="match status" value="1"/>
</dbReference>
<dbReference type="EMBL" id="BMXV01000004">
    <property type="protein sequence ID" value="GGY71756.1"/>
    <property type="molecule type" value="Genomic_DNA"/>
</dbReference>
<dbReference type="PROSITE" id="PS51007">
    <property type="entry name" value="CYTC"/>
    <property type="match status" value="1"/>
</dbReference>
<evidence type="ECO:0000256" key="4">
    <source>
        <dbReference type="ARBA" id="ARBA00022982"/>
    </source>
</evidence>
<evidence type="ECO:0000256" key="2">
    <source>
        <dbReference type="ARBA" id="ARBA00022617"/>
    </source>
</evidence>
<accession>A0ABQ3AZI1</accession>
<protein>
    <submittedName>
        <fullName evidence="9">Cytochrome c biogenesis protein CcsB</fullName>
    </submittedName>
</protein>
<dbReference type="InterPro" id="IPR050597">
    <property type="entry name" value="Cytochrome_c_Oxidase_Subunit"/>
</dbReference>
<dbReference type="InterPro" id="IPR009056">
    <property type="entry name" value="Cyt_c-like_dom"/>
</dbReference>
<feature type="signal peptide" evidence="7">
    <location>
        <begin position="1"/>
        <end position="22"/>
    </location>
</feature>
<keyword evidence="3 6" id="KW-0479">Metal-binding</keyword>
<organism evidence="9 10">
    <name type="scientific">Marinobacter zhanjiangensis</name>
    <dbReference type="NCBI Taxonomy" id="578215"/>
    <lineage>
        <taxon>Bacteria</taxon>
        <taxon>Pseudomonadati</taxon>
        <taxon>Pseudomonadota</taxon>
        <taxon>Gammaproteobacteria</taxon>
        <taxon>Pseudomonadales</taxon>
        <taxon>Marinobacteraceae</taxon>
        <taxon>Marinobacter</taxon>
    </lineage>
</organism>
<keyword evidence="2 6" id="KW-0349">Heme</keyword>
<evidence type="ECO:0000256" key="1">
    <source>
        <dbReference type="ARBA" id="ARBA00022448"/>
    </source>
</evidence>
<keyword evidence="10" id="KW-1185">Reference proteome</keyword>
<dbReference type="Gene3D" id="1.10.760.10">
    <property type="entry name" value="Cytochrome c-like domain"/>
    <property type="match status" value="1"/>
</dbReference>
<evidence type="ECO:0000256" key="6">
    <source>
        <dbReference type="PROSITE-ProRule" id="PRU00433"/>
    </source>
</evidence>
<feature type="domain" description="Cytochrome c" evidence="8">
    <location>
        <begin position="23"/>
        <end position="104"/>
    </location>
</feature>
<name>A0ABQ3AZI1_9GAMM</name>
<keyword evidence="4" id="KW-0249">Electron transport</keyword>
<keyword evidence="5 6" id="KW-0408">Iron</keyword>
<dbReference type="RefSeq" id="WP_189575688.1">
    <property type="nucleotide sequence ID" value="NZ_BMXV01000004.1"/>
</dbReference>